<evidence type="ECO:0000313" key="2">
    <source>
        <dbReference type="EMBL" id="SER80436.1"/>
    </source>
</evidence>
<feature type="transmembrane region" description="Helical" evidence="1">
    <location>
        <begin position="28"/>
        <end position="45"/>
    </location>
</feature>
<dbReference type="Pfam" id="PF17247">
    <property type="entry name" value="DUF5316"/>
    <property type="match status" value="1"/>
</dbReference>
<feature type="transmembrane region" description="Helical" evidence="1">
    <location>
        <begin position="5"/>
        <end position="22"/>
    </location>
</feature>
<protein>
    <recommendedName>
        <fullName evidence="4">DUF5316 domain-containing protein</fullName>
    </recommendedName>
</protein>
<proteinExistence type="predicted"/>
<dbReference type="AlphaFoldDB" id="A0A1H9S5V0"/>
<evidence type="ECO:0000313" key="3">
    <source>
        <dbReference type="Proteomes" id="UP000198571"/>
    </source>
</evidence>
<keyword evidence="1" id="KW-0812">Transmembrane</keyword>
<dbReference type="EMBL" id="FOGT01000004">
    <property type="protein sequence ID" value="SER80436.1"/>
    <property type="molecule type" value="Genomic_DNA"/>
</dbReference>
<gene>
    <name evidence="2" type="ORF">SAMN05518684_10445</name>
</gene>
<name>A0A1H9S5V0_9BACI</name>
<dbReference type="Proteomes" id="UP000198571">
    <property type="component" value="Unassembled WGS sequence"/>
</dbReference>
<organism evidence="2 3">
    <name type="scientific">Salipaludibacillus aurantiacus</name>
    <dbReference type="NCBI Taxonomy" id="1601833"/>
    <lineage>
        <taxon>Bacteria</taxon>
        <taxon>Bacillati</taxon>
        <taxon>Bacillota</taxon>
        <taxon>Bacilli</taxon>
        <taxon>Bacillales</taxon>
        <taxon>Bacillaceae</taxon>
    </lineage>
</organism>
<dbReference type="RefSeq" id="WP_093048654.1">
    <property type="nucleotide sequence ID" value="NZ_FOGT01000004.1"/>
</dbReference>
<dbReference type="STRING" id="1601833.SAMN05518684_10445"/>
<evidence type="ECO:0008006" key="4">
    <source>
        <dbReference type="Google" id="ProtNLM"/>
    </source>
</evidence>
<feature type="transmembrane region" description="Helical" evidence="1">
    <location>
        <begin position="76"/>
        <end position="96"/>
    </location>
</feature>
<dbReference type="InterPro" id="IPR035167">
    <property type="entry name" value="DUF5316"/>
</dbReference>
<keyword evidence="1" id="KW-0472">Membrane</keyword>
<reference evidence="3" key="1">
    <citation type="submission" date="2016-10" db="EMBL/GenBank/DDBJ databases">
        <authorList>
            <person name="Varghese N."/>
            <person name="Submissions S."/>
        </authorList>
    </citation>
    <scope>NUCLEOTIDE SEQUENCE [LARGE SCALE GENOMIC DNA]</scope>
    <source>
        <strain evidence="3">S9</strain>
    </source>
</reference>
<keyword evidence="3" id="KW-1185">Reference proteome</keyword>
<sequence>MKKAIFIGLGIVGVILLFALIIQDADVIFALSGLAAAVSFLLAALSSRAIEGGEKNWTEEEMERKGRRTRRRKGKALMFTMIGLPNFLTAVLSYLFL</sequence>
<evidence type="ECO:0000256" key="1">
    <source>
        <dbReference type="SAM" id="Phobius"/>
    </source>
</evidence>
<accession>A0A1H9S5V0</accession>
<keyword evidence="1" id="KW-1133">Transmembrane helix</keyword>